<keyword evidence="7" id="KW-1015">Disulfide bond</keyword>
<dbReference type="SUPFAM" id="SSF82671">
    <property type="entry name" value="SEA domain"/>
    <property type="match status" value="1"/>
</dbReference>
<protein>
    <submittedName>
        <fullName evidence="14">Protein HEG-like isoform X1</fullName>
    </submittedName>
</protein>
<dbReference type="RefSeq" id="XP_030077325.1">
    <property type="nucleotide sequence ID" value="XM_030221465.1"/>
</dbReference>
<feature type="compositionally biased region" description="Polar residues" evidence="9">
    <location>
        <begin position="28"/>
        <end position="37"/>
    </location>
</feature>
<dbReference type="Proteomes" id="UP000515156">
    <property type="component" value="Chromosome 12"/>
</dbReference>
<evidence type="ECO:0000256" key="9">
    <source>
        <dbReference type="SAM" id="MobiDB-lite"/>
    </source>
</evidence>
<gene>
    <name evidence="14" type="primary">LOC115481964</name>
</gene>
<keyword evidence="10" id="KW-1133">Transmembrane helix</keyword>
<feature type="domain" description="SEA" evidence="12">
    <location>
        <begin position="382"/>
        <end position="495"/>
    </location>
</feature>
<feature type="compositionally biased region" description="Low complexity" evidence="9">
    <location>
        <begin position="204"/>
        <end position="223"/>
    </location>
</feature>
<evidence type="ECO:0000256" key="1">
    <source>
        <dbReference type="ARBA" id="ARBA00004236"/>
    </source>
</evidence>
<name>A0A6P7ZVP5_9AMPH</name>
<keyword evidence="2" id="KW-1003">Cell membrane</keyword>
<dbReference type="InterPro" id="IPR036364">
    <property type="entry name" value="SEA_dom_sf"/>
</dbReference>
<evidence type="ECO:0000256" key="7">
    <source>
        <dbReference type="ARBA" id="ARBA00023157"/>
    </source>
</evidence>
<keyword evidence="3" id="KW-0245">EGF-like domain</keyword>
<feature type="transmembrane region" description="Helical" evidence="10">
    <location>
        <begin position="559"/>
        <end position="582"/>
    </location>
</feature>
<dbReference type="InterPro" id="IPR000082">
    <property type="entry name" value="SEA_dom"/>
</dbReference>
<keyword evidence="6 10" id="KW-0472">Membrane</keyword>
<evidence type="ECO:0000259" key="12">
    <source>
        <dbReference type="PROSITE" id="PS50024"/>
    </source>
</evidence>
<evidence type="ECO:0000256" key="10">
    <source>
        <dbReference type="SAM" id="Phobius"/>
    </source>
</evidence>
<reference evidence="14" key="1">
    <citation type="submission" date="2025-08" db="UniProtKB">
        <authorList>
            <consortium name="RefSeq"/>
        </authorList>
    </citation>
    <scope>IDENTIFICATION</scope>
</reference>
<dbReference type="AlphaFoldDB" id="A0A6P7ZVP5"/>
<accession>A0A6P7ZVP5</accession>
<dbReference type="SMART" id="SM00181">
    <property type="entry name" value="EGF"/>
    <property type="match status" value="2"/>
</dbReference>
<proteinExistence type="predicted"/>
<evidence type="ECO:0000256" key="6">
    <source>
        <dbReference type="ARBA" id="ARBA00023136"/>
    </source>
</evidence>
<evidence type="ECO:0000256" key="2">
    <source>
        <dbReference type="ARBA" id="ARBA00022475"/>
    </source>
</evidence>
<dbReference type="KEGG" id="muo:115481964"/>
<evidence type="ECO:0000256" key="3">
    <source>
        <dbReference type="ARBA" id="ARBA00022536"/>
    </source>
</evidence>
<sequence length="688" mass="73019">MRGAGALGCLCLLLQTVEAVSTTVEAGATASTPGISKSTEHAANSTTTSATATTGVENKPRSPQVPLLTTSATDSDGMTRTMGEGSSSMSYKTSRIISESQAPSATSIAASIGAESSTPSANPDTTPSTAWVSTSPMDTIEQRLTTGIRTKMTSEDDSFSIVSTTSSRTLRMDSTTSVAKGVITHGQTTSSAGTAAVNSVRSLSTETRPSTGGTTTVSASAGVQTPTGHTVSSLTTSEGTNARNRTLGFTTASHSMSSESSTMATDIAISTHSLTVSQSQLTAATGGSLSTSPKTTRTGHNSTSYTQSFSAQTVSNGSHLDSTEHVTTSPSQVSSTTSTHTAENYCNSMMCPLFSTCVSRQSDYVCQCPLGFYFQPPAACVTGKAFPGSLHLRNLSYSLNMENRDSLVFKTTAADIERVLSEILKNHSGYVTSIVEKLTNGSVMATVSNFFQQSSPVTSDNVTQSIQRFIRDCHDCRPLQKGDAYQETSLCGPDSCDNTTTTCKSSNGEFSCSCKDGYFKRFPMDRSCMACSSGYGLQDTTCVACPFGYGGFNCTDSSLLALVIVSCVLGLLLLILLLAFFFTCCRSKVPSSAPSYEQESYLRWPKQEALKIPRVTMSWDSSHIEMQENGNRNNLEESPVGNGNVVDANRMDSLRTFTCKNPTRYSYLCQGQDNPYFISDDHGQVNLK</sequence>
<feature type="compositionally biased region" description="Polar residues" evidence="9">
    <location>
        <begin position="283"/>
        <end position="320"/>
    </location>
</feature>
<feature type="region of interest" description="Disordered" evidence="9">
    <location>
        <begin position="187"/>
        <end position="241"/>
    </location>
</feature>
<keyword evidence="4 11" id="KW-0732">Signal</keyword>
<dbReference type="PROSITE" id="PS01186">
    <property type="entry name" value="EGF_2"/>
    <property type="match status" value="1"/>
</dbReference>
<dbReference type="InParanoid" id="A0A6P7ZVP5"/>
<evidence type="ECO:0000256" key="5">
    <source>
        <dbReference type="ARBA" id="ARBA00022737"/>
    </source>
</evidence>
<evidence type="ECO:0000256" key="8">
    <source>
        <dbReference type="ARBA" id="ARBA00023180"/>
    </source>
</evidence>
<keyword evidence="10" id="KW-0812">Transmembrane</keyword>
<keyword evidence="5" id="KW-0677">Repeat</keyword>
<dbReference type="PANTHER" id="PTHR24037:SF10">
    <property type="entry name" value="MUCIN-13"/>
    <property type="match status" value="1"/>
</dbReference>
<dbReference type="OrthoDB" id="8938333at2759"/>
<dbReference type="PANTHER" id="PTHR24037">
    <property type="entry name" value="HEART DEVELOPMENT PROTEIN WITH EGF-LIKE DOMAINS 1"/>
    <property type="match status" value="1"/>
</dbReference>
<organism evidence="13 14">
    <name type="scientific">Microcaecilia unicolor</name>
    <dbReference type="NCBI Taxonomy" id="1415580"/>
    <lineage>
        <taxon>Eukaryota</taxon>
        <taxon>Metazoa</taxon>
        <taxon>Chordata</taxon>
        <taxon>Craniata</taxon>
        <taxon>Vertebrata</taxon>
        <taxon>Euteleostomi</taxon>
        <taxon>Amphibia</taxon>
        <taxon>Gymnophiona</taxon>
        <taxon>Siphonopidae</taxon>
        <taxon>Microcaecilia</taxon>
    </lineage>
</organism>
<feature type="region of interest" description="Disordered" evidence="9">
    <location>
        <begin position="283"/>
        <end position="338"/>
    </location>
</feature>
<evidence type="ECO:0000256" key="4">
    <source>
        <dbReference type="ARBA" id="ARBA00022729"/>
    </source>
</evidence>
<feature type="signal peptide" evidence="11">
    <location>
        <begin position="1"/>
        <end position="19"/>
    </location>
</feature>
<keyword evidence="8" id="KW-0325">Glycoprotein</keyword>
<feature type="compositionally biased region" description="Low complexity" evidence="9">
    <location>
        <begin position="327"/>
        <end position="338"/>
    </location>
</feature>
<evidence type="ECO:0000313" key="14">
    <source>
        <dbReference type="RefSeq" id="XP_030077325.1"/>
    </source>
</evidence>
<dbReference type="Pfam" id="PF01390">
    <property type="entry name" value="SEA"/>
    <property type="match status" value="1"/>
</dbReference>
<dbReference type="GeneID" id="115481964"/>
<feature type="compositionally biased region" description="Polar residues" evidence="9">
    <location>
        <begin position="67"/>
        <end position="136"/>
    </location>
</feature>
<evidence type="ECO:0000256" key="11">
    <source>
        <dbReference type="SAM" id="SignalP"/>
    </source>
</evidence>
<feature type="compositionally biased region" description="Polar residues" evidence="9">
    <location>
        <begin position="187"/>
        <end position="203"/>
    </location>
</feature>
<dbReference type="PROSITE" id="PS50024">
    <property type="entry name" value="SEA"/>
    <property type="match status" value="1"/>
</dbReference>
<dbReference type="GO" id="GO:0005886">
    <property type="term" value="C:plasma membrane"/>
    <property type="evidence" value="ECO:0007669"/>
    <property type="project" value="UniProtKB-SubCell"/>
</dbReference>
<comment type="subcellular location">
    <subcellularLocation>
        <location evidence="1">Cell membrane</location>
    </subcellularLocation>
</comment>
<feature type="chain" id="PRO_5028159905" evidence="11">
    <location>
        <begin position="20"/>
        <end position="688"/>
    </location>
</feature>
<feature type="compositionally biased region" description="Low complexity" evidence="9">
    <location>
        <begin position="41"/>
        <end position="54"/>
    </location>
</feature>
<feature type="compositionally biased region" description="Polar residues" evidence="9">
    <location>
        <begin position="224"/>
        <end position="241"/>
    </location>
</feature>
<evidence type="ECO:0000313" key="13">
    <source>
        <dbReference type="Proteomes" id="UP000515156"/>
    </source>
</evidence>
<dbReference type="Gene3D" id="3.30.70.960">
    <property type="entry name" value="SEA domain"/>
    <property type="match status" value="1"/>
</dbReference>
<keyword evidence="13" id="KW-1185">Reference proteome</keyword>
<feature type="region of interest" description="Disordered" evidence="9">
    <location>
        <begin position="28"/>
        <end position="136"/>
    </location>
</feature>
<dbReference type="InterPro" id="IPR000742">
    <property type="entry name" value="EGF"/>
</dbReference>